<gene>
    <name evidence="2" type="ORF">MHI_LOCUS524698</name>
</gene>
<reference evidence="2" key="1">
    <citation type="submission" date="2020-07" db="EMBL/GenBank/DDBJ databases">
        <authorList>
            <person name="Nazaruddin N."/>
        </authorList>
    </citation>
    <scope>NUCLEOTIDE SEQUENCE</scope>
</reference>
<comment type="caution">
    <text evidence="2">The sequence shown here is derived from an EMBL/GenBank/DDBJ whole genome shotgun (WGS) entry which is preliminary data.</text>
</comment>
<protein>
    <submittedName>
        <fullName evidence="2">Uncharacterized protein</fullName>
    </submittedName>
</protein>
<evidence type="ECO:0000256" key="1">
    <source>
        <dbReference type="SAM" id="Phobius"/>
    </source>
</evidence>
<accession>A0A6V7H6K4</accession>
<organism evidence="2 3">
    <name type="scientific">Heterotrigona itama</name>
    <dbReference type="NCBI Taxonomy" id="395501"/>
    <lineage>
        <taxon>Eukaryota</taxon>
        <taxon>Metazoa</taxon>
        <taxon>Ecdysozoa</taxon>
        <taxon>Arthropoda</taxon>
        <taxon>Hexapoda</taxon>
        <taxon>Insecta</taxon>
        <taxon>Pterygota</taxon>
        <taxon>Neoptera</taxon>
        <taxon>Endopterygota</taxon>
        <taxon>Hymenoptera</taxon>
        <taxon>Apocrita</taxon>
        <taxon>Aculeata</taxon>
        <taxon>Apoidea</taxon>
        <taxon>Anthophila</taxon>
        <taxon>Apidae</taxon>
        <taxon>Heterotrigona</taxon>
    </lineage>
</organism>
<feature type="non-terminal residue" evidence="2">
    <location>
        <position position="348"/>
    </location>
</feature>
<feature type="transmembrane region" description="Helical" evidence="1">
    <location>
        <begin position="282"/>
        <end position="304"/>
    </location>
</feature>
<name>A0A6V7H6K4_9HYME</name>
<keyword evidence="1" id="KW-0472">Membrane</keyword>
<keyword evidence="1" id="KW-0812">Transmembrane</keyword>
<dbReference type="EMBL" id="CAJDYZ010008235">
    <property type="protein sequence ID" value="CAD1475177.1"/>
    <property type="molecule type" value="Genomic_DNA"/>
</dbReference>
<sequence>VGFVPKAPKPVEVPKVGAVLVVPNPPKKEGAEVVVVVPNPPKPPKPKEDVVVVPNVPNALVEAGVLPKVEVVPNAVPDEAVVLPNTGAVPKPVVEVAPKVGAEAKPLVDVLPKPVAAGVPKVVPLPNPPVAGVEAEPNRLGAEVAGVLNPKDGVPNPAKAFSSSNEIHLITNESKYGQFAHKLLKIASISGRKVALRRVDQSSDVSTELLHEFGTTDVAIGDVTAEVMITTMGKIPSEMFYLEDIPGTIVPQRIQTTSTFAKTMMETTEYYRPVESTSHSSVLVALLTALFIILLLCCITACIVTKSKKKSNFFGKGDMECEPGCTGINQPLLEKFSSTTNKTSSLRN</sequence>
<evidence type="ECO:0000313" key="2">
    <source>
        <dbReference type="EMBL" id="CAD1475177.1"/>
    </source>
</evidence>
<dbReference type="Proteomes" id="UP000752696">
    <property type="component" value="Unassembled WGS sequence"/>
</dbReference>
<keyword evidence="1" id="KW-1133">Transmembrane helix</keyword>
<keyword evidence="3" id="KW-1185">Reference proteome</keyword>
<dbReference type="AlphaFoldDB" id="A0A6V7H6K4"/>
<proteinExistence type="predicted"/>
<dbReference type="OrthoDB" id="7596797at2759"/>
<evidence type="ECO:0000313" key="3">
    <source>
        <dbReference type="Proteomes" id="UP000752696"/>
    </source>
</evidence>